<dbReference type="InterPro" id="IPR000843">
    <property type="entry name" value="HTH_LacI"/>
</dbReference>
<proteinExistence type="predicted"/>
<dbReference type="SMART" id="SM00354">
    <property type="entry name" value="HTH_LACI"/>
    <property type="match status" value="1"/>
</dbReference>
<dbReference type="SUPFAM" id="SSF53822">
    <property type="entry name" value="Periplasmic binding protein-like I"/>
    <property type="match status" value="1"/>
</dbReference>
<accession>A0A931EWH7</accession>
<evidence type="ECO:0000313" key="5">
    <source>
        <dbReference type="EMBL" id="MBF8186724.1"/>
    </source>
</evidence>
<protein>
    <submittedName>
        <fullName evidence="5">LacI family DNA-binding transcriptional regulator</fullName>
    </submittedName>
</protein>
<dbReference type="PANTHER" id="PTHR30146:SF109">
    <property type="entry name" value="HTH-TYPE TRANSCRIPTIONAL REGULATOR GALS"/>
    <property type="match status" value="1"/>
</dbReference>
<dbReference type="Pfam" id="PF13377">
    <property type="entry name" value="Peripla_BP_3"/>
    <property type="match status" value="1"/>
</dbReference>
<dbReference type="CDD" id="cd06267">
    <property type="entry name" value="PBP1_LacI_sugar_binding-like"/>
    <property type="match status" value="1"/>
</dbReference>
<gene>
    <name evidence="5" type="ORF">ITP53_13430</name>
</gene>
<feature type="domain" description="HTH lacI-type" evidence="4">
    <location>
        <begin position="6"/>
        <end position="60"/>
    </location>
</feature>
<dbReference type="Proteomes" id="UP000605361">
    <property type="component" value="Unassembled WGS sequence"/>
</dbReference>
<dbReference type="InterPro" id="IPR028082">
    <property type="entry name" value="Peripla_BP_I"/>
</dbReference>
<dbReference type="PANTHER" id="PTHR30146">
    <property type="entry name" value="LACI-RELATED TRANSCRIPTIONAL REPRESSOR"/>
    <property type="match status" value="1"/>
</dbReference>
<comment type="caution">
    <text evidence="5">The sequence shown here is derived from an EMBL/GenBank/DDBJ whole genome shotgun (WGS) entry which is preliminary data.</text>
</comment>
<dbReference type="GO" id="GO:0000976">
    <property type="term" value="F:transcription cis-regulatory region binding"/>
    <property type="evidence" value="ECO:0007669"/>
    <property type="project" value="TreeGrafter"/>
</dbReference>
<evidence type="ECO:0000313" key="6">
    <source>
        <dbReference type="Proteomes" id="UP000605361"/>
    </source>
</evidence>
<dbReference type="PROSITE" id="PS50932">
    <property type="entry name" value="HTH_LACI_2"/>
    <property type="match status" value="1"/>
</dbReference>
<evidence type="ECO:0000256" key="3">
    <source>
        <dbReference type="ARBA" id="ARBA00023163"/>
    </source>
</evidence>
<dbReference type="Gene3D" id="3.40.50.2300">
    <property type="match status" value="2"/>
</dbReference>
<evidence type="ECO:0000256" key="2">
    <source>
        <dbReference type="ARBA" id="ARBA00023125"/>
    </source>
</evidence>
<keyword evidence="1" id="KW-0805">Transcription regulation</keyword>
<dbReference type="SUPFAM" id="SSF47413">
    <property type="entry name" value="lambda repressor-like DNA-binding domains"/>
    <property type="match status" value="1"/>
</dbReference>
<dbReference type="CDD" id="cd01392">
    <property type="entry name" value="HTH_LacI"/>
    <property type="match status" value="1"/>
</dbReference>
<dbReference type="InterPro" id="IPR046335">
    <property type="entry name" value="LacI/GalR-like_sensor"/>
</dbReference>
<dbReference type="InterPro" id="IPR010982">
    <property type="entry name" value="Lambda_DNA-bd_dom_sf"/>
</dbReference>
<dbReference type="GO" id="GO:0003700">
    <property type="term" value="F:DNA-binding transcription factor activity"/>
    <property type="evidence" value="ECO:0007669"/>
    <property type="project" value="TreeGrafter"/>
</dbReference>
<organism evidence="5 6">
    <name type="scientific">Nonomuraea cypriaca</name>
    <dbReference type="NCBI Taxonomy" id="1187855"/>
    <lineage>
        <taxon>Bacteria</taxon>
        <taxon>Bacillati</taxon>
        <taxon>Actinomycetota</taxon>
        <taxon>Actinomycetes</taxon>
        <taxon>Streptosporangiales</taxon>
        <taxon>Streptosporangiaceae</taxon>
        <taxon>Nonomuraea</taxon>
    </lineage>
</organism>
<dbReference type="EMBL" id="JADOGI010000032">
    <property type="protein sequence ID" value="MBF8186724.1"/>
    <property type="molecule type" value="Genomic_DNA"/>
</dbReference>
<keyword evidence="2 5" id="KW-0238">DNA-binding</keyword>
<dbReference type="AlphaFoldDB" id="A0A931EWH7"/>
<keyword evidence="3" id="KW-0804">Transcription</keyword>
<name>A0A931EWH7_9ACTN</name>
<dbReference type="PROSITE" id="PS00356">
    <property type="entry name" value="HTH_LACI_1"/>
    <property type="match status" value="1"/>
</dbReference>
<sequence length="342" mass="37002">MERVRVGLKDVARLAGVSVKTVSNVVNGYVHVTPATRTRVEAAIKELDYRPNLSARNLRQGRTGIIALAVPELDIPYFAELARLVVARAEERGLTVLIDQTGASKEREQLVAEGFRAHLIDGLILSPLALTPEDLAARMDNTPMVLLGERVYEGPADHVVVDNVAAARKATLHLAALGRRRIAAIGAQDDAAAESSRLRLAGYRQALREAGLPADDRLVVPVRDYHRADGAHAMARLLDSGQTPDAVFCFNDLLALGALRTLLERGHSVPGEVALVGFDDIEDGRYATPTLTTISPDKQAIAGLAVDLLADRMAKRVVQGSRVEAREIRVPYRLVIRESTSG</sequence>
<evidence type="ECO:0000256" key="1">
    <source>
        <dbReference type="ARBA" id="ARBA00023015"/>
    </source>
</evidence>
<dbReference type="RefSeq" id="WP_195895697.1">
    <property type="nucleotide sequence ID" value="NZ_JADOGI010000032.1"/>
</dbReference>
<evidence type="ECO:0000259" key="4">
    <source>
        <dbReference type="PROSITE" id="PS50932"/>
    </source>
</evidence>
<dbReference type="Gene3D" id="1.10.260.40">
    <property type="entry name" value="lambda repressor-like DNA-binding domains"/>
    <property type="match status" value="1"/>
</dbReference>
<dbReference type="Pfam" id="PF00356">
    <property type="entry name" value="LacI"/>
    <property type="match status" value="1"/>
</dbReference>
<keyword evidence="6" id="KW-1185">Reference proteome</keyword>
<reference evidence="5" key="1">
    <citation type="submission" date="2020-11" db="EMBL/GenBank/DDBJ databases">
        <title>Whole-genome analyses of Nonomuraea sp. K274.</title>
        <authorList>
            <person name="Veyisoglu A."/>
        </authorList>
    </citation>
    <scope>NUCLEOTIDE SEQUENCE</scope>
    <source>
        <strain evidence="5">K274</strain>
    </source>
</reference>